<dbReference type="Proteomes" id="UP000298484">
    <property type="component" value="Unassembled WGS sequence"/>
</dbReference>
<name>A0A4Y9A8H3_9BACI</name>
<organism evidence="2 3">
    <name type="scientific">Lentibacillus salicampi</name>
    <dbReference type="NCBI Taxonomy" id="175306"/>
    <lineage>
        <taxon>Bacteria</taxon>
        <taxon>Bacillati</taxon>
        <taxon>Bacillota</taxon>
        <taxon>Bacilli</taxon>
        <taxon>Bacillales</taxon>
        <taxon>Bacillaceae</taxon>
        <taxon>Lentibacillus</taxon>
    </lineage>
</organism>
<accession>A0A4Y9A8H3</accession>
<dbReference type="AlphaFoldDB" id="A0A4Y9A8H3"/>
<dbReference type="Pfam" id="PF04531">
    <property type="entry name" value="Phage_holin_1"/>
    <property type="match status" value="1"/>
</dbReference>
<dbReference type="EMBL" id="SRHY01000028">
    <property type="protein sequence ID" value="TFJ92129.1"/>
    <property type="molecule type" value="Genomic_DNA"/>
</dbReference>
<protein>
    <submittedName>
        <fullName evidence="2">Phage holin</fullName>
    </submittedName>
</protein>
<dbReference type="NCBIfam" id="TIGR01598">
    <property type="entry name" value="holin_phiLC3"/>
    <property type="match status" value="1"/>
</dbReference>
<dbReference type="RefSeq" id="WP_135110736.1">
    <property type="nucleotide sequence ID" value="NZ_SRHY01000028.1"/>
</dbReference>
<evidence type="ECO:0000256" key="1">
    <source>
        <dbReference type="SAM" id="MobiDB-lite"/>
    </source>
</evidence>
<feature type="compositionally biased region" description="Polar residues" evidence="1">
    <location>
        <begin position="68"/>
        <end position="80"/>
    </location>
</feature>
<sequence>MKKVNWKVRLRNKKFWLALIPAVILIAQIVGSWFGYEVPADVINQEVEKAVNAIFVVLVILGIVNDPTTDNKGVSDSKQVMTYRKPRKDVK</sequence>
<evidence type="ECO:0000313" key="3">
    <source>
        <dbReference type="Proteomes" id="UP000298484"/>
    </source>
</evidence>
<evidence type="ECO:0000313" key="2">
    <source>
        <dbReference type="EMBL" id="TFJ92129.1"/>
    </source>
</evidence>
<reference evidence="2 3" key="1">
    <citation type="submission" date="2019-03" db="EMBL/GenBank/DDBJ databases">
        <title>Genome sequence of Lentibacillus salicampi ATCC BAA-719.</title>
        <authorList>
            <person name="Maclea K.S."/>
            <person name="Simoes Junior M."/>
        </authorList>
    </citation>
    <scope>NUCLEOTIDE SEQUENCE [LARGE SCALE GENOMIC DNA]</scope>
    <source>
        <strain evidence="2 3">ATCC BAA-719</strain>
    </source>
</reference>
<gene>
    <name evidence="2" type="ORF">E4U82_13695</name>
</gene>
<keyword evidence="3" id="KW-1185">Reference proteome</keyword>
<proteinExistence type="predicted"/>
<dbReference type="OrthoDB" id="3176072at2"/>
<feature type="region of interest" description="Disordered" evidence="1">
    <location>
        <begin position="68"/>
        <end position="91"/>
    </location>
</feature>
<dbReference type="InterPro" id="IPR006485">
    <property type="entry name" value="Phage-like_holin"/>
</dbReference>
<comment type="caution">
    <text evidence="2">The sequence shown here is derived from an EMBL/GenBank/DDBJ whole genome shotgun (WGS) entry which is preliminary data.</text>
</comment>